<dbReference type="Proteomes" id="UP000010953">
    <property type="component" value="Unassembled WGS sequence"/>
</dbReference>
<dbReference type="AlphaFoldDB" id="M7X4Z8"/>
<evidence type="ECO:0000313" key="2">
    <source>
        <dbReference type="Proteomes" id="UP000010953"/>
    </source>
</evidence>
<name>M7X4Z8_9BACT</name>
<protein>
    <submittedName>
        <fullName evidence="1">Uncharacterized protein</fullName>
    </submittedName>
</protein>
<sequence length="37" mass="4188">MVKRLSEPISKPLFFGKSYGPSSFDVQSAFLRLLQGR</sequence>
<reference evidence="1" key="1">
    <citation type="submission" date="2013-01" db="EMBL/GenBank/DDBJ databases">
        <title>Genome assembly of Mariniradius saccharolyticus AK6.</title>
        <authorList>
            <person name="Vaidya B."/>
            <person name="Khatri I."/>
            <person name="Tanuku N.R.S."/>
            <person name="Subramanian S."/>
            <person name="Pinnaka A."/>
        </authorList>
    </citation>
    <scope>NUCLEOTIDE SEQUENCE [LARGE SCALE GENOMIC DNA]</scope>
    <source>
        <strain evidence="1">AK6</strain>
    </source>
</reference>
<accession>M7X4Z8</accession>
<comment type="caution">
    <text evidence="1">The sequence shown here is derived from an EMBL/GenBank/DDBJ whole genome shotgun (WGS) entry which is preliminary data.</text>
</comment>
<dbReference type="STRING" id="1239962.C943_01252"/>
<organism evidence="1 2">
    <name type="scientific">Mariniradius saccharolyticus AK6</name>
    <dbReference type="NCBI Taxonomy" id="1239962"/>
    <lineage>
        <taxon>Bacteria</taxon>
        <taxon>Pseudomonadati</taxon>
        <taxon>Bacteroidota</taxon>
        <taxon>Cytophagia</taxon>
        <taxon>Cytophagales</taxon>
        <taxon>Cyclobacteriaceae</taxon>
        <taxon>Mariniradius</taxon>
    </lineage>
</organism>
<proteinExistence type="predicted"/>
<gene>
    <name evidence="1" type="ORF">C943_01252</name>
</gene>
<dbReference type="InParanoid" id="M7X4Z8"/>
<dbReference type="EMBL" id="AMZY02000013">
    <property type="protein sequence ID" value="EMS32525.1"/>
    <property type="molecule type" value="Genomic_DNA"/>
</dbReference>
<keyword evidence="2" id="KW-1185">Reference proteome</keyword>
<evidence type="ECO:0000313" key="1">
    <source>
        <dbReference type="EMBL" id="EMS32525.1"/>
    </source>
</evidence>